<reference evidence="2 3" key="1">
    <citation type="submission" date="2016-10" db="EMBL/GenBank/DDBJ databases">
        <authorList>
            <person name="de Groot N.N."/>
        </authorList>
    </citation>
    <scope>NUCLEOTIDE SEQUENCE [LARGE SCALE GENOMIC DNA]</scope>
    <source>
        <strain evidence="2 3">DSM 22789</strain>
    </source>
</reference>
<accession>A0A1I6QDQ8</accession>
<proteinExistence type="predicted"/>
<dbReference type="Pfam" id="PF06283">
    <property type="entry name" value="ThuA"/>
    <property type="match status" value="1"/>
</dbReference>
<dbReference type="OrthoDB" id="9816308at2"/>
<dbReference type="Proteomes" id="UP000198785">
    <property type="component" value="Unassembled WGS sequence"/>
</dbReference>
<dbReference type="InterPro" id="IPR029062">
    <property type="entry name" value="Class_I_gatase-like"/>
</dbReference>
<dbReference type="STRING" id="683125.SAMN05660206_102292"/>
<feature type="domain" description="ThuA-like" evidence="1">
    <location>
        <begin position="22"/>
        <end position="232"/>
    </location>
</feature>
<dbReference type="InterPro" id="IPR029010">
    <property type="entry name" value="ThuA-like"/>
</dbReference>
<dbReference type="EMBL" id="FOZZ01000002">
    <property type="protein sequence ID" value="SFS50633.1"/>
    <property type="molecule type" value="Genomic_DNA"/>
</dbReference>
<dbReference type="SUPFAM" id="SSF52317">
    <property type="entry name" value="Class I glutamine amidotransferase-like"/>
    <property type="match status" value="1"/>
</dbReference>
<name>A0A1I6QDQ8_9SPHI</name>
<organism evidence="2 3">
    <name type="scientific">Sphingobacterium wenxiniae</name>
    <dbReference type="NCBI Taxonomy" id="683125"/>
    <lineage>
        <taxon>Bacteria</taxon>
        <taxon>Pseudomonadati</taxon>
        <taxon>Bacteroidota</taxon>
        <taxon>Sphingobacteriia</taxon>
        <taxon>Sphingobacteriales</taxon>
        <taxon>Sphingobacteriaceae</taxon>
        <taxon>Sphingobacterium</taxon>
    </lineage>
</organism>
<evidence type="ECO:0000313" key="3">
    <source>
        <dbReference type="Proteomes" id="UP000198785"/>
    </source>
</evidence>
<evidence type="ECO:0000259" key="1">
    <source>
        <dbReference type="Pfam" id="PF06283"/>
    </source>
</evidence>
<sequence length="236" mass="26748">MSRPFVIFVLLSCCIFASGQDKVLIFTKTAGFRHSSIPKGVETVRSLLNEEGILSTHTEDASYFSTDSLIQFDAVIFLNTSGDILDETQKGAFMAYIRSGRGYVGIHAASDTEFNWPWYGGLVGAYFSQHPPVQDAKMDVVNREHLSTKHLPEVWFHKDEWYDFKDVKQGLNILMTLDETSYKGGTMGKFHPIAWFQEYDGGRSFYTALGHTDESYDEERFQKHIIGGIRYALGAR</sequence>
<gene>
    <name evidence="2" type="ORF">SAMN05660206_102292</name>
</gene>
<dbReference type="AlphaFoldDB" id="A0A1I6QDQ8"/>
<dbReference type="RefSeq" id="WP_093363830.1">
    <property type="nucleotide sequence ID" value="NZ_FOZZ01000002.1"/>
</dbReference>
<evidence type="ECO:0000313" key="2">
    <source>
        <dbReference type="EMBL" id="SFS50633.1"/>
    </source>
</evidence>
<protein>
    <recommendedName>
        <fullName evidence="1">ThuA-like domain-containing protein</fullName>
    </recommendedName>
</protein>
<dbReference type="PANTHER" id="PTHR40469">
    <property type="entry name" value="SECRETED GLYCOSYL HYDROLASE"/>
    <property type="match status" value="1"/>
</dbReference>
<dbReference type="Gene3D" id="3.40.50.880">
    <property type="match status" value="1"/>
</dbReference>
<keyword evidence="3" id="KW-1185">Reference proteome</keyword>
<dbReference type="PANTHER" id="PTHR40469:SF2">
    <property type="entry name" value="GALACTOSE-BINDING DOMAIN-LIKE SUPERFAMILY PROTEIN"/>
    <property type="match status" value="1"/>
</dbReference>